<comment type="similarity">
    <text evidence="6">Belongs to the smoothelin family.</text>
</comment>
<feature type="compositionally biased region" description="Low complexity" evidence="8">
    <location>
        <begin position="1800"/>
        <end position="1822"/>
    </location>
</feature>
<feature type="compositionally biased region" description="Basic and acidic residues" evidence="8">
    <location>
        <begin position="2052"/>
        <end position="2065"/>
    </location>
</feature>
<feature type="compositionally biased region" description="Basic and acidic residues" evidence="8">
    <location>
        <begin position="999"/>
        <end position="1010"/>
    </location>
</feature>
<feature type="region of interest" description="Disordered" evidence="8">
    <location>
        <begin position="374"/>
        <end position="398"/>
    </location>
</feature>
<gene>
    <name evidence="12" type="primary">LOC117654518</name>
</gene>
<dbReference type="CDD" id="cd15489">
    <property type="entry name" value="PHD_SF"/>
    <property type="match status" value="2"/>
</dbReference>
<dbReference type="PANTHER" id="PTHR23167:SF88">
    <property type="entry name" value="CALPONIN-HOMOLOGY (CH) DOMAIN-CONTAINING PROTEIN"/>
    <property type="match status" value="1"/>
</dbReference>
<feature type="region of interest" description="Disordered" evidence="8">
    <location>
        <begin position="337"/>
        <end position="360"/>
    </location>
</feature>
<feature type="compositionally biased region" description="Low complexity" evidence="8">
    <location>
        <begin position="784"/>
        <end position="808"/>
    </location>
</feature>
<feature type="compositionally biased region" description="Low complexity" evidence="8">
    <location>
        <begin position="1380"/>
        <end position="1398"/>
    </location>
</feature>
<feature type="compositionally biased region" description="Low complexity" evidence="8">
    <location>
        <begin position="1087"/>
        <end position="1100"/>
    </location>
</feature>
<dbReference type="PROSITE" id="PS50021">
    <property type="entry name" value="CH"/>
    <property type="match status" value="1"/>
</dbReference>
<feature type="compositionally biased region" description="Basic and acidic residues" evidence="8">
    <location>
        <begin position="2475"/>
        <end position="2490"/>
    </location>
</feature>
<dbReference type="InterPro" id="IPR019786">
    <property type="entry name" value="Zinc_finger_PHD-type_CS"/>
</dbReference>
<dbReference type="InterPro" id="IPR001715">
    <property type="entry name" value="CH_dom"/>
</dbReference>
<sequence>MTTEVTSGSGGGQELQIISNDVGGIQDEDLLRRMWQQTEDFGRKKEIRARMYKLREQRLKDFYTTGEVLRDLQTVTDADGHAERHHQSQQIISKKTASSFSSMKEGGEMMRSHTESIQGQGGYTSLKSKEVRDSESPTRDLHRRQQDYALSTSATTGGTGTWKVVRESSSAAYDSANDLGVVTTSSRTEKGGTVAVPAGQAALVAPSGMQLVDSGETVIHNADGSITRRQSATYKTSSTATSSSSQQQQRAVSSSTTSSSKAVTTTKSSTTSSSDQPGVVIKEISSTSSADQKTKGDATQRVSTTTTSSSGSRVEQQAGVDQRIMTEIGKLDSYLSTQNATGSTNTPVSPRSVCSEAPGAAPAVQAKSEFVFESSSSTTATSAATKESNRLSSTATTATSTVTATTDLDATPQPKYAAANGDVQKTATTVIEQRTTTTLESDKRTNDSTSQHQRPSSQPKSQPQRPRTEVDADQYVTTYASSYNSKRISEDLSPTHQYFASALRASPAPSSARATPTRALDSRGSVDREATTSSRPSSRPSSPRKSSRGATPDSNRASPCKDKPRGPSPTKSVTTSFDSSTIRRSSSTSKDKRRFTSSASRAATKKRSGTPGASPRASPTREGTRPRSRSPTSSTADDSDACLSTAGRRRSNSKTSVSSSATWTHELARKSSSETLKGGSTSKETSPVRDVPSKPQPSASFTPSAPYKREKSPEYSSDGSLASELFQRAERGEKKDATSPDRFTPIKCFRTIPEGGVLEPKKDSEVVTKQTETAMFIREEARRTAPTVSPSRTSPPRRTPTREPQSSSISPCTSPERSPVRPATAPPSRPGAVAQRPAGPSAAPTRASPRTPTSSPERSPIRKPAAAAPASPSKKPTRVTSIPRAAGQRTHPVGKPTQRPRDASAPVTPSRKVPGQRRSSSSSPERPRSTAGRPAGKRPVDTRTPSTSSLPATKRPFADKTNVRTPNVRVPAPSPSPARPAAKPAQPLPSKSAFVRTTPRPEDADKDKPRGHTRTPSSHRLYGGMSQEVCGACHLKLGAEKDTVQCTAECKRKFHVRCVASGEDIKLVKLKKNWRCVRCGGDSIKTTSSTTKKTTTITKTLTRRRSSDGSRKRVPFLADSGAESDRSSAASPPLRPSGVALTDIKTTTTSNKRESKDRIDLSALCGVVKDKTISTGDYYSDLENEAPPEEFLVDDDDDDIDLTSTTKQTTKTSSKREQNEAFLEGERRGTRQESRLDSLTRTNSDRNVVKKQPAPTPKRQSSKPELVTGTTTTTTSTSTSRIYGGTVLEVCGACHLKLGAEKDTVQCTAECKRKFHVRCVASGEEIKLIKLKKNWRCVRCGGTTEQTKKTVEKDNSRSKLTVKVDKVSGKQNATSERRGSSSTTTTTVTSSTNQTSMTNGHHRREESFTSGDETDVPNADQTDTPTGVDAYMWELEDMRRRQEEQYARKVTDKENVLLNATIHVQLPKSSRESSPDGRPGGRAPSVCTAGDESDSSRPRYADRVSEPGSDEEGPGPRQGSVNKLPQLDERRSSEQRELENNEDDENDVANLSVSDKVNRFMESSRTLSISELKTPHRPAPATDSPGNVSKAKAMFETIASGQTVTEKLETQEEHESQQSADATTRQRDVLSRPSIFEGRKVLTETTVETTTTTATAPVLPPGVTIAKDTIPRKRSPSPEPPSFALTFSPKPVAEPQPSAPQPARLNGHTTPVRQDSLPKDIKTAPKKPDASSPARRDSVRRELFPDTSKKTTSTTKTATSFLDGERRSSLQQRTDTSSTIKTTSSTSSSRTASPVKDVASKASSPTRSPARSPSPQRSQPKQIDILSRPSIFQGRKMMAAAKDSTTSTTTTTSSTATTLPEQPKSPTRPKASSLDRPTESSLARGTKFGVHLRSTATTASTASTTTKAAEQRRGSAVFLDGQEVDIEEVYDLEFLETILERVVGYEQRRRIRTQIRKAKERLEGTVQAEQVLSKDKQVKQDGRTTSTTTTTSSKSGNTVTEKVTTTTTTKSPTSKVVTTRVTTTSSTTSGTRSPTKGLSSTSPTRSSPSRSSPERSPSRSPERSSTRKSSTSSTSKARDTTDFRRSSTSSTTTTSMTTKTSSSSSAGRTKSPASTPGRLAGRESAREACPTDSITSSYGVGPTDDRGRPLFGLKALRRTNTNRTLQDAEPTAEAPKQATTAASTRPRAADITDSTGLPLFGGLRALKMNSTTSSTTTSSTVDHRNGLNGHAGPASPPLRDLVQRHEDLSRESFLDSRRGILKKPREESTSSSYSRSTVVSQRQVVAPDGTVSLTRDVIRGETVAKSGQEPVTNVSREHYAYESPEPRTLSITQLDSEEEEVRGSRRSSPSPDRVLIESAQSSKRSSRNFEEDNKFSSSYRRTSGQDEFIRQEKGHSAQAAPNGDEADSRAADKVARQGSGRWSNTVTSKKTEGGATTHSTTTTTKERRASGGVTSESTSVSTKSTTSSHSSSPTRNEKSPSRDSAKKQTSDKWSSGSTTESKSSNRFSSRTSTSRTSSSSNLERRRSSAAEDVAEEGSSACSLIRTSQRGSVRALQEKFQKAAAESADSTRSNRSYPKAGLIFRSASFRSNSGEGSAPATPTSPNQPSAPSTPEAGPNPTLKQSASMEVRVGSPVASPLPSTPGSTATESRSFLNDRTAVTDVQDVLTRMRNADIVVENGDSAEDQAARSLLNKFLGASVILQGMEPLVGDKHTAASSTSTSSARRTIVGGGGTTSAALVSQVERQRLSGAKQVINGAAKDPISDLDSIWDEGHLRTLLDACSDYEGRRKIRARLRTVMAEQKACEGVVAAAHRDENRSLDGDTASSASSVHGKSESFKSSTSTDANSTTHTEVRTKTSHFSSTSSMATNKGGPPKPISPFAKFQQLDRQNSAASAPSSPKTPSTPGAPGSPIFKFTDPKLARSASSVKDNLLYWCQCKTKTYKNIKIDNFSGSWSDGLAFCALIHHFIPDAFDYDALVPTQRRKNFELAFRVAEERADIAPLLDVEDMVMMKRPDWKCVFTYVQSIYRRFKDED</sequence>
<feature type="region of interest" description="Disordered" evidence="8">
    <location>
        <begin position="1087"/>
        <end position="1139"/>
    </location>
</feature>
<dbReference type="FunFam" id="1.10.418.10:FF:000009">
    <property type="entry name" value="smoothelin isoform X2"/>
    <property type="match status" value="1"/>
</dbReference>
<feature type="region of interest" description="Disordered" evidence="8">
    <location>
        <begin position="1600"/>
        <end position="1884"/>
    </location>
</feature>
<dbReference type="SMART" id="SM00249">
    <property type="entry name" value="PHD"/>
    <property type="match status" value="2"/>
</dbReference>
<dbReference type="CDD" id="cd21200">
    <property type="entry name" value="CH_SMTN-like"/>
    <property type="match status" value="1"/>
</dbReference>
<feature type="compositionally biased region" description="Basic and acidic residues" evidence="8">
    <location>
        <begin position="2076"/>
        <end position="2085"/>
    </location>
</feature>
<feature type="compositionally biased region" description="Polar residues" evidence="8">
    <location>
        <begin position="2539"/>
        <end position="2550"/>
    </location>
</feature>
<dbReference type="Pfam" id="PF12510">
    <property type="entry name" value="Smoothelin"/>
    <property type="match status" value="2"/>
</dbReference>
<dbReference type="PANTHER" id="PTHR23167">
    <property type="entry name" value="CALPONIN HOMOLOGY DOMAIN-CONTAINING PROTEIN DDB_G0272472-RELATED"/>
    <property type="match status" value="1"/>
</dbReference>
<dbReference type="OrthoDB" id="10017054at2759"/>
<evidence type="ECO:0000256" key="2">
    <source>
        <dbReference type="ARBA" id="ARBA00022723"/>
    </source>
</evidence>
<feature type="compositionally biased region" description="Basic and acidic residues" evidence="8">
    <location>
        <begin position="1526"/>
        <end position="1539"/>
    </location>
</feature>
<feature type="domain" description="Calponin-homology (CH)" evidence="10">
    <location>
        <begin position="2926"/>
        <end position="3032"/>
    </location>
</feature>
<feature type="compositionally biased region" description="Low complexity" evidence="8">
    <location>
        <begin position="450"/>
        <end position="465"/>
    </location>
</feature>
<evidence type="ECO:0000256" key="8">
    <source>
        <dbReference type="SAM" id="MobiDB-lite"/>
    </source>
</evidence>
<feature type="compositionally biased region" description="Low complexity" evidence="8">
    <location>
        <begin position="2269"/>
        <end position="2282"/>
    </location>
</feature>
<feature type="compositionally biased region" description="Low complexity" evidence="8">
    <location>
        <begin position="2210"/>
        <end position="2220"/>
    </location>
</feature>
<feature type="compositionally biased region" description="Low complexity" evidence="8">
    <location>
        <begin position="979"/>
        <end position="989"/>
    </location>
</feature>
<dbReference type="InParanoid" id="A0A6P9AI32"/>
<feature type="compositionally biased region" description="Low complexity" evidence="8">
    <location>
        <begin position="2433"/>
        <end position="2443"/>
    </location>
</feature>
<feature type="compositionally biased region" description="Polar residues" evidence="8">
    <location>
        <begin position="1549"/>
        <end position="1571"/>
    </location>
</feature>
<feature type="compositionally biased region" description="Basic and acidic residues" evidence="8">
    <location>
        <begin position="1494"/>
        <end position="1505"/>
    </location>
</feature>
<feature type="compositionally biased region" description="Low complexity" evidence="8">
    <location>
        <begin position="1203"/>
        <end position="1212"/>
    </location>
</feature>
<dbReference type="Pfam" id="PF00307">
    <property type="entry name" value="CH"/>
    <property type="match status" value="1"/>
</dbReference>
<evidence type="ECO:0000259" key="10">
    <source>
        <dbReference type="PROSITE" id="PS50021"/>
    </source>
</evidence>
<feature type="region of interest" description="Disordered" evidence="8">
    <location>
        <begin position="115"/>
        <end position="160"/>
    </location>
</feature>
<feature type="compositionally biased region" description="Polar residues" evidence="8">
    <location>
        <begin position="2587"/>
        <end position="2611"/>
    </location>
</feature>
<feature type="region of interest" description="Disordered" evidence="8">
    <location>
        <begin position="1363"/>
        <end position="1427"/>
    </location>
</feature>
<dbReference type="KEGG" id="tpal:117654518"/>
<feature type="compositionally biased region" description="Low complexity" evidence="8">
    <location>
        <begin position="1750"/>
        <end position="1760"/>
    </location>
</feature>
<feature type="compositionally biased region" description="Low complexity" evidence="8">
    <location>
        <begin position="1844"/>
        <end position="1858"/>
    </location>
</feature>
<evidence type="ECO:0000259" key="9">
    <source>
        <dbReference type="PROSITE" id="PS50016"/>
    </source>
</evidence>
<dbReference type="InterPro" id="IPR013083">
    <property type="entry name" value="Znf_RING/FYVE/PHD"/>
</dbReference>
<dbReference type="InterPro" id="IPR001965">
    <property type="entry name" value="Znf_PHD"/>
</dbReference>
<feature type="compositionally biased region" description="Polar residues" evidence="8">
    <location>
        <begin position="2642"/>
        <end position="2652"/>
    </location>
</feature>
<dbReference type="PROSITE" id="PS01359">
    <property type="entry name" value="ZF_PHD_1"/>
    <property type="match status" value="2"/>
</dbReference>
<feature type="compositionally biased region" description="Basic and acidic residues" evidence="8">
    <location>
        <begin position="1973"/>
        <end position="1982"/>
    </location>
</feature>
<accession>A0A6P9AI32</accession>
<feature type="compositionally biased region" description="Low complexity" evidence="8">
    <location>
        <begin position="1643"/>
        <end position="1657"/>
    </location>
</feature>
<dbReference type="InterPro" id="IPR050540">
    <property type="entry name" value="F-actin_Monoox_Mical"/>
</dbReference>
<dbReference type="InterPro" id="IPR022189">
    <property type="entry name" value="SMTN"/>
</dbReference>
<feature type="compositionally biased region" description="Polar residues" evidence="8">
    <location>
        <begin position="2824"/>
        <end position="2851"/>
    </location>
</feature>
<feature type="region of interest" description="Disordered" evidence="8">
    <location>
        <begin position="1178"/>
        <end position="1279"/>
    </location>
</feature>
<reference evidence="12" key="1">
    <citation type="submission" date="2025-08" db="UniProtKB">
        <authorList>
            <consortium name="RefSeq"/>
        </authorList>
    </citation>
    <scope>IDENTIFICATION</scope>
    <source>
        <tissue evidence="12">Total insect</tissue>
    </source>
</reference>
<feature type="compositionally biased region" description="Low complexity" evidence="8">
    <location>
        <begin position="503"/>
        <end position="519"/>
    </location>
</feature>
<feature type="region of interest" description="Disordered" evidence="8">
    <location>
        <begin position="2301"/>
        <end position="2652"/>
    </location>
</feature>
<feature type="compositionally biased region" description="Low complexity" evidence="8">
    <location>
        <begin position="2086"/>
        <end position="2111"/>
    </location>
</feature>
<feature type="compositionally biased region" description="Basic and acidic residues" evidence="8">
    <location>
        <begin position="1716"/>
        <end position="1749"/>
    </location>
</feature>
<feature type="compositionally biased region" description="Low complexity" evidence="8">
    <location>
        <begin position="629"/>
        <end position="646"/>
    </location>
</feature>
<feature type="compositionally biased region" description="Low complexity" evidence="8">
    <location>
        <begin position="230"/>
        <end position="274"/>
    </location>
</feature>
<dbReference type="Gene3D" id="3.30.40.10">
    <property type="entry name" value="Zinc/RING finger domain, C3HC4 (zinc finger)"/>
    <property type="match status" value="1"/>
</dbReference>
<keyword evidence="2" id="KW-0479">Metal-binding</keyword>
<evidence type="ECO:0000256" key="6">
    <source>
        <dbReference type="ARBA" id="ARBA00061655"/>
    </source>
</evidence>
<feature type="compositionally biased region" description="Low complexity" evidence="8">
    <location>
        <begin position="836"/>
        <end position="874"/>
    </location>
</feature>
<dbReference type="Gene3D" id="1.10.418.10">
    <property type="entry name" value="Calponin-like domain"/>
    <property type="match status" value="1"/>
</dbReference>
<feature type="domain" description="PHD-type" evidence="9">
    <location>
        <begin position="1027"/>
        <end position="1082"/>
    </location>
</feature>
<dbReference type="GeneID" id="117654518"/>
<dbReference type="PROSITE" id="PS50016">
    <property type="entry name" value="ZF_PHD_2"/>
    <property type="match status" value="2"/>
</dbReference>
<evidence type="ECO:0000256" key="7">
    <source>
        <dbReference type="PROSITE-ProRule" id="PRU00146"/>
    </source>
</evidence>
<feature type="compositionally biased region" description="Low complexity" evidence="8">
    <location>
        <begin position="574"/>
        <end position="588"/>
    </location>
</feature>
<evidence type="ECO:0000313" key="12">
    <source>
        <dbReference type="RefSeq" id="XP_034257085.1"/>
    </source>
</evidence>
<dbReference type="SMART" id="SM00033">
    <property type="entry name" value="CH"/>
    <property type="match status" value="1"/>
</dbReference>
<feature type="compositionally biased region" description="Basic and acidic residues" evidence="8">
    <location>
        <begin position="2383"/>
        <end position="2395"/>
    </location>
</feature>
<feature type="compositionally biased region" description="Basic and acidic residues" evidence="8">
    <location>
        <begin position="127"/>
        <end position="146"/>
    </location>
</feature>
<feature type="region of interest" description="Disordered" evidence="8">
    <location>
        <begin position="434"/>
        <end position="474"/>
    </location>
</feature>
<feature type="domain" description="PHD-type" evidence="9">
    <location>
        <begin position="1288"/>
        <end position="1343"/>
    </location>
</feature>
<feature type="compositionally biased region" description="Low complexity" evidence="8">
    <location>
        <begin position="1268"/>
        <end position="1279"/>
    </location>
</feature>
<keyword evidence="1" id="KW-0597">Phosphoprotein</keyword>
<dbReference type="InterPro" id="IPR019787">
    <property type="entry name" value="Znf_PHD-finger"/>
</dbReference>
<feature type="compositionally biased region" description="Basic and acidic residues" evidence="8">
    <location>
        <begin position="1214"/>
        <end position="1248"/>
    </location>
</feature>
<evidence type="ECO:0000256" key="3">
    <source>
        <dbReference type="ARBA" id="ARBA00022771"/>
    </source>
</evidence>
<feature type="compositionally biased region" description="Basic and acidic residues" evidence="8">
    <location>
        <begin position="520"/>
        <end position="530"/>
    </location>
</feature>
<feature type="compositionally biased region" description="Low complexity" evidence="8">
    <location>
        <begin position="1774"/>
        <end position="1793"/>
    </location>
</feature>
<keyword evidence="3 7" id="KW-0863">Zinc-finger</keyword>
<feature type="compositionally biased region" description="Low complexity" evidence="8">
    <location>
        <begin position="2494"/>
        <end position="2521"/>
    </location>
</feature>
<dbReference type="Proteomes" id="UP000515158">
    <property type="component" value="Unplaced"/>
</dbReference>
<feature type="compositionally biased region" description="Basic and acidic residues" evidence="8">
    <location>
        <begin position="2241"/>
        <end position="2268"/>
    </location>
</feature>
<organism evidence="12">
    <name type="scientific">Thrips palmi</name>
    <name type="common">Melon thrips</name>
    <dbReference type="NCBI Taxonomy" id="161013"/>
    <lineage>
        <taxon>Eukaryota</taxon>
        <taxon>Metazoa</taxon>
        <taxon>Ecdysozoa</taxon>
        <taxon>Arthropoda</taxon>
        <taxon>Hexapoda</taxon>
        <taxon>Insecta</taxon>
        <taxon>Pterygota</taxon>
        <taxon>Neoptera</taxon>
        <taxon>Paraneoptera</taxon>
        <taxon>Thysanoptera</taxon>
        <taxon>Terebrantia</taxon>
        <taxon>Thripoidea</taxon>
        <taxon>Thripidae</taxon>
        <taxon>Thrips</taxon>
    </lineage>
</organism>
<dbReference type="SUPFAM" id="SSF47576">
    <property type="entry name" value="Calponin-homology domain, CH-domain"/>
    <property type="match status" value="1"/>
</dbReference>
<feature type="compositionally biased region" description="Polar residues" evidence="8">
    <location>
        <begin position="337"/>
        <end position="349"/>
    </location>
</feature>
<feature type="compositionally biased region" description="Low complexity" evidence="8">
    <location>
        <begin position="1984"/>
        <end position="2051"/>
    </location>
</feature>
<feature type="region of interest" description="Disordered" evidence="8">
    <location>
        <begin position="2816"/>
        <end position="2916"/>
    </location>
</feature>
<proteinExistence type="inferred from homology"/>
<feature type="compositionally biased region" description="Basic and acidic residues" evidence="8">
    <location>
        <begin position="1606"/>
        <end position="1616"/>
    </location>
</feature>
<feature type="compositionally biased region" description="Basic and acidic residues" evidence="8">
    <location>
        <begin position="2406"/>
        <end position="2415"/>
    </location>
</feature>
<feature type="compositionally biased region" description="Low complexity" evidence="8">
    <location>
        <begin position="2454"/>
        <end position="2474"/>
    </location>
</feature>
<dbReference type="SUPFAM" id="SSF57903">
    <property type="entry name" value="FYVE/PHD zinc finger"/>
    <property type="match status" value="2"/>
</dbReference>
<evidence type="ECO:0000256" key="5">
    <source>
        <dbReference type="ARBA" id="ARBA00023054"/>
    </source>
</evidence>
<dbReference type="InterPro" id="IPR036872">
    <property type="entry name" value="CH_dom_sf"/>
</dbReference>
<evidence type="ECO:0000313" key="11">
    <source>
        <dbReference type="Proteomes" id="UP000515158"/>
    </source>
</evidence>
<name>A0A6P9AI32_THRPL</name>
<feature type="region of interest" description="Disordered" evidence="8">
    <location>
        <begin position="503"/>
        <end position="1020"/>
    </location>
</feature>
<feature type="region of interest" description="Disordered" evidence="8">
    <location>
        <begin position="1462"/>
        <end position="1588"/>
    </location>
</feature>
<keyword evidence="5" id="KW-0175">Coiled coil</keyword>
<dbReference type="InterPro" id="IPR011011">
    <property type="entry name" value="Znf_FYVE_PHD"/>
</dbReference>
<feature type="compositionally biased region" description="Polar residues" evidence="8">
    <location>
        <begin position="673"/>
        <end position="685"/>
    </location>
</feature>
<dbReference type="RefSeq" id="XP_034257085.1">
    <property type="nucleotide sequence ID" value="XM_034401194.1"/>
</dbReference>
<protein>
    <submittedName>
        <fullName evidence="12">Serine-rich adhesin for platelets-like isoform X1</fullName>
    </submittedName>
</protein>
<feature type="compositionally biased region" description="Low complexity" evidence="8">
    <location>
        <begin position="2892"/>
        <end position="2912"/>
    </location>
</feature>
<feature type="region of interest" description="Disordered" evidence="8">
    <location>
        <begin position="1973"/>
        <end position="2282"/>
    </location>
</feature>
<keyword evidence="4" id="KW-0862">Zinc</keyword>
<feature type="compositionally biased region" description="Basic and acidic residues" evidence="8">
    <location>
        <begin position="727"/>
        <end position="739"/>
    </location>
</feature>
<evidence type="ECO:0000256" key="1">
    <source>
        <dbReference type="ARBA" id="ARBA00022553"/>
    </source>
</evidence>
<feature type="compositionally biased region" description="Polar residues" evidence="8">
    <location>
        <begin position="115"/>
        <end position="126"/>
    </location>
</feature>
<evidence type="ECO:0000256" key="4">
    <source>
        <dbReference type="ARBA" id="ARBA00022833"/>
    </source>
</evidence>
<dbReference type="GO" id="GO:0008270">
    <property type="term" value="F:zinc ion binding"/>
    <property type="evidence" value="ECO:0007669"/>
    <property type="project" value="UniProtKB-KW"/>
</dbReference>
<feature type="compositionally biased region" description="Acidic residues" evidence="8">
    <location>
        <begin position="1180"/>
        <end position="1201"/>
    </location>
</feature>
<feature type="compositionally biased region" description="Polar residues" evidence="8">
    <location>
        <begin position="2859"/>
        <end position="2869"/>
    </location>
</feature>
<feature type="region of interest" description="Disordered" evidence="8">
    <location>
        <begin position="222"/>
        <end position="322"/>
    </location>
</feature>
<keyword evidence="11" id="KW-1185">Reference proteome</keyword>
<feature type="compositionally biased region" description="Low complexity" evidence="8">
    <location>
        <begin position="533"/>
        <end position="544"/>
    </location>
</feature>